<keyword evidence="7" id="KW-0963">Cytoplasm</keyword>
<name>A0A6P7F9P1_DIAVI</name>
<dbReference type="SUPFAM" id="SSF49879">
    <property type="entry name" value="SMAD/FHA domain"/>
    <property type="match status" value="1"/>
</dbReference>
<evidence type="ECO:0000259" key="9">
    <source>
        <dbReference type="PROSITE" id="PS51076"/>
    </source>
</evidence>
<keyword evidence="4 7" id="KW-0805">Transcription regulation</keyword>
<keyword evidence="2" id="KW-0479">Metal-binding</keyword>
<dbReference type="KEGG" id="dvv:114326142"/>
<organism evidence="12">
    <name type="scientific">Diabrotica virgifera virgifera</name>
    <name type="common">western corn rootworm</name>
    <dbReference type="NCBI Taxonomy" id="50390"/>
    <lineage>
        <taxon>Eukaryota</taxon>
        <taxon>Metazoa</taxon>
        <taxon>Ecdysozoa</taxon>
        <taxon>Arthropoda</taxon>
        <taxon>Hexapoda</taxon>
        <taxon>Insecta</taxon>
        <taxon>Pterygota</taxon>
        <taxon>Neoptera</taxon>
        <taxon>Endopterygota</taxon>
        <taxon>Coleoptera</taxon>
        <taxon>Polyphaga</taxon>
        <taxon>Cucujiformia</taxon>
        <taxon>Chrysomeloidea</taxon>
        <taxon>Chrysomelidae</taxon>
        <taxon>Galerucinae</taxon>
        <taxon>Diabroticina</taxon>
        <taxon>Diabroticites</taxon>
        <taxon>Diabrotica</taxon>
    </lineage>
</organism>
<dbReference type="InterPro" id="IPR017855">
    <property type="entry name" value="SMAD-like_dom_sf"/>
</dbReference>
<evidence type="ECO:0000313" key="10">
    <source>
        <dbReference type="EnsemblMetazoa" id="XP_028130190.1"/>
    </source>
</evidence>
<dbReference type="SMART" id="SM00524">
    <property type="entry name" value="DWB"/>
    <property type="match status" value="1"/>
</dbReference>
<evidence type="ECO:0000256" key="4">
    <source>
        <dbReference type="ARBA" id="ARBA00023015"/>
    </source>
</evidence>
<dbReference type="GO" id="GO:0051239">
    <property type="term" value="P:regulation of multicellular organismal process"/>
    <property type="evidence" value="ECO:0007669"/>
    <property type="project" value="UniProtKB-ARBA"/>
</dbReference>
<evidence type="ECO:0000256" key="7">
    <source>
        <dbReference type="RuleBase" id="RU361195"/>
    </source>
</evidence>
<protein>
    <recommendedName>
        <fullName evidence="7">Mothers against decapentaplegic homolog</fullName>
        <shortName evidence="7">MAD homolog</shortName>
        <shortName evidence="7">Mothers against DPP homolog</shortName>
    </recommendedName>
    <alternativeName>
        <fullName evidence="7">SMAD family member</fullName>
    </alternativeName>
</protein>
<dbReference type="RefSeq" id="XP_028130190.1">
    <property type="nucleotide sequence ID" value="XM_028274389.1"/>
</dbReference>
<dbReference type="Pfam" id="PF03166">
    <property type="entry name" value="MH2"/>
    <property type="match status" value="1"/>
</dbReference>
<evidence type="ECO:0000313" key="12">
    <source>
        <dbReference type="RefSeq" id="XP_028130190.1"/>
    </source>
</evidence>
<keyword evidence="5 7" id="KW-0804">Transcription</keyword>
<keyword evidence="11" id="KW-1185">Reference proteome</keyword>
<keyword evidence="6 7" id="KW-0539">Nucleus</keyword>
<reference evidence="10" key="2">
    <citation type="submission" date="2025-05" db="UniProtKB">
        <authorList>
            <consortium name="EnsemblMetazoa"/>
        </authorList>
    </citation>
    <scope>IDENTIFICATION</scope>
</reference>
<reference evidence="12" key="1">
    <citation type="submission" date="2025-04" db="UniProtKB">
        <authorList>
            <consortium name="RefSeq"/>
        </authorList>
    </citation>
    <scope>IDENTIFICATION</scope>
    <source>
        <tissue evidence="12">Whole insect</tissue>
    </source>
</reference>
<dbReference type="InParanoid" id="A0A6P7F9P1"/>
<evidence type="ECO:0000256" key="3">
    <source>
        <dbReference type="ARBA" id="ARBA00022833"/>
    </source>
</evidence>
<dbReference type="EnsemblMetazoa" id="XM_028274389.2">
    <property type="protein sequence ID" value="XP_028130190.1"/>
    <property type="gene ID" value="LOC114326142"/>
</dbReference>
<evidence type="ECO:0000259" key="8">
    <source>
        <dbReference type="PROSITE" id="PS51075"/>
    </source>
</evidence>
<dbReference type="Pfam" id="PF03165">
    <property type="entry name" value="MH1"/>
    <property type="match status" value="1"/>
</dbReference>
<dbReference type="PANTHER" id="PTHR13703:SF54">
    <property type="entry name" value="MOTHERS AGAINST DECAPENTAPLEGIC HOMOLOG"/>
    <property type="match status" value="1"/>
</dbReference>
<sequence>MFMFRSKKTNLTKRLVKARKRRGNEARRTVEEEAEIGVVNLLKRLQENQLEMLLRAIETRGQDLSHCVLLPRTQGDEPHVLFCQTWRWPDLRKGSELRRLPMCRSACDLVYDCCNPYHWSRLCQPEIRPPPYRRINNMERLKPEDRAPREAPLVCRDSYPGSLTTNGDSVNPLEWCRLAYWELSQRVGPLFPVEPPAVNIFGNVSHPDGLSLETLARHSFSPPKSTAVEKTRDKIGLGVTLSREDECVWVYNRSDNPIFVNSLTLEDSDYLSPTKVPAEHCLCVYDPVKAAQQNFGWNFTRPHIGPIDTNSITISFVKGWGPNYCRQEIASCPCWLEILLAPCR</sequence>
<dbReference type="GO" id="GO:0009653">
    <property type="term" value="P:anatomical structure morphogenesis"/>
    <property type="evidence" value="ECO:0007669"/>
    <property type="project" value="TreeGrafter"/>
</dbReference>
<dbReference type="GO" id="GO:0030154">
    <property type="term" value="P:cell differentiation"/>
    <property type="evidence" value="ECO:0007669"/>
    <property type="project" value="TreeGrafter"/>
</dbReference>
<dbReference type="AlphaFoldDB" id="A0A6P7F9P1"/>
<dbReference type="Gene3D" id="2.60.200.10">
    <property type="match status" value="1"/>
</dbReference>
<dbReference type="SMART" id="SM00523">
    <property type="entry name" value="DWA"/>
    <property type="match status" value="1"/>
</dbReference>
<dbReference type="CTD" id="42059"/>
<keyword evidence="3" id="KW-0862">Zinc</keyword>
<dbReference type="PANTHER" id="PTHR13703">
    <property type="entry name" value="SMAD"/>
    <property type="match status" value="1"/>
</dbReference>
<evidence type="ECO:0000313" key="11">
    <source>
        <dbReference type="Proteomes" id="UP001652700"/>
    </source>
</evidence>
<dbReference type="GO" id="GO:0140416">
    <property type="term" value="F:transcription regulator inhibitor activity"/>
    <property type="evidence" value="ECO:0007669"/>
    <property type="project" value="TreeGrafter"/>
</dbReference>
<dbReference type="GeneID" id="114326142"/>
<dbReference type="GO" id="GO:0060395">
    <property type="term" value="P:SMAD protein signal transduction"/>
    <property type="evidence" value="ECO:0007669"/>
    <property type="project" value="TreeGrafter"/>
</dbReference>
<dbReference type="SUPFAM" id="SSF56366">
    <property type="entry name" value="SMAD MH1 domain"/>
    <property type="match status" value="1"/>
</dbReference>
<comment type="similarity">
    <text evidence="1 7">Belongs to the dwarfin/SMAD family.</text>
</comment>
<dbReference type="GO" id="GO:0071144">
    <property type="term" value="C:heteromeric SMAD protein complex"/>
    <property type="evidence" value="ECO:0007669"/>
    <property type="project" value="TreeGrafter"/>
</dbReference>
<accession>A0A6P7F9P1</accession>
<evidence type="ECO:0000256" key="1">
    <source>
        <dbReference type="ARBA" id="ARBA00005545"/>
    </source>
</evidence>
<proteinExistence type="inferred from homology"/>
<gene>
    <name evidence="12" type="primary">LOC114326142</name>
</gene>
<evidence type="ECO:0000256" key="2">
    <source>
        <dbReference type="ARBA" id="ARBA00022723"/>
    </source>
</evidence>
<comment type="subcellular location">
    <subcellularLocation>
        <location evidence="7">Cytoplasm</location>
    </subcellularLocation>
    <subcellularLocation>
        <location evidence="7">Nucleus</location>
    </subcellularLocation>
</comment>
<dbReference type="GO" id="GO:0005737">
    <property type="term" value="C:cytoplasm"/>
    <property type="evidence" value="ECO:0007669"/>
    <property type="project" value="UniProtKB-SubCell"/>
</dbReference>
<dbReference type="GO" id="GO:0009791">
    <property type="term" value="P:post-embryonic development"/>
    <property type="evidence" value="ECO:0007669"/>
    <property type="project" value="UniProtKB-ARBA"/>
</dbReference>
<feature type="domain" description="MH1" evidence="8">
    <location>
        <begin position="10"/>
        <end position="128"/>
    </location>
</feature>
<feature type="domain" description="MH2" evidence="9">
    <location>
        <begin position="175"/>
        <end position="344"/>
    </location>
</feature>
<dbReference type="CDD" id="cd10489">
    <property type="entry name" value="MH1_SMAD_6_7"/>
    <property type="match status" value="1"/>
</dbReference>
<dbReference type="InterPro" id="IPR013019">
    <property type="entry name" value="MAD_homology_MH1"/>
</dbReference>
<dbReference type="InterPro" id="IPR008984">
    <property type="entry name" value="SMAD_FHA_dom_sf"/>
</dbReference>
<dbReference type="GO" id="GO:0050793">
    <property type="term" value="P:regulation of developmental process"/>
    <property type="evidence" value="ECO:0007669"/>
    <property type="project" value="UniProtKB-ARBA"/>
</dbReference>
<dbReference type="InterPro" id="IPR036578">
    <property type="entry name" value="SMAD_MH1_sf"/>
</dbReference>
<dbReference type="PROSITE" id="PS51075">
    <property type="entry name" value="MH1"/>
    <property type="match status" value="1"/>
</dbReference>
<evidence type="ECO:0000256" key="5">
    <source>
        <dbReference type="ARBA" id="ARBA00023163"/>
    </source>
</evidence>
<dbReference type="GO" id="GO:0046872">
    <property type="term" value="F:metal ion binding"/>
    <property type="evidence" value="ECO:0007669"/>
    <property type="project" value="UniProtKB-KW"/>
</dbReference>
<dbReference type="FunCoup" id="A0A6P7F9P1">
    <property type="interactions" value="241"/>
</dbReference>
<dbReference type="InterPro" id="IPR001132">
    <property type="entry name" value="SMAD_dom_Dwarfin-type"/>
</dbReference>
<dbReference type="Gene3D" id="3.90.520.10">
    <property type="entry name" value="SMAD MH1 domain"/>
    <property type="match status" value="1"/>
</dbReference>
<dbReference type="OrthoDB" id="5946219at2759"/>
<evidence type="ECO:0000256" key="6">
    <source>
        <dbReference type="ARBA" id="ARBA00023242"/>
    </source>
</evidence>
<dbReference type="GO" id="GO:0006357">
    <property type="term" value="P:regulation of transcription by RNA polymerase II"/>
    <property type="evidence" value="ECO:0007669"/>
    <property type="project" value="TreeGrafter"/>
</dbReference>
<dbReference type="PROSITE" id="PS51076">
    <property type="entry name" value="MH2"/>
    <property type="match status" value="1"/>
</dbReference>
<dbReference type="InterPro" id="IPR013790">
    <property type="entry name" value="Dwarfin"/>
</dbReference>
<dbReference type="GO" id="GO:0070411">
    <property type="term" value="F:I-SMAD binding"/>
    <property type="evidence" value="ECO:0007669"/>
    <property type="project" value="TreeGrafter"/>
</dbReference>
<dbReference type="Proteomes" id="UP001652700">
    <property type="component" value="Unplaced"/>
</dbReference>
<dbReference type="InterPro" id="IPR003619">
    <property type="entry name" value="MAD_homology1_Dwarfin-type"/>
</dbReference>